<dbReference type="AlphaFoldDB" id="A0A9W7GJA6"/>
<keyword evidence="5" id="KW-0548">Nucleotidyltransferase</keyword>
<proteinExistence type="inferred from homology"/>
<keyword evidence="4" id="KW-0808">Transferase</keyword>
<evidence type="ECO:0000256" key="5">
    <source>
        <dbReference type="ARBA" id="ARBA00022695"/>
    </source>
</evidence>
<gene>
    <name evidence="7" type="ORF">TrCOL_g1663</name>
</gene>
<dbReference type="InterPro" id="IPR039741">
    <property type="entry name" value="UDP-sugar_pyrophosphorylase"/>
</dbReference>
<dbReference type="EC" id="2.7.7.23" evidence="3"/>
<dbReference type="InterPro" id="IPR029044">
    <property type="entry name" value="Nucleotide-diphossugar_trans"/>
</dbReference>
<comment type="catalytic activity">
    <reaction evidence="6">
        <text>N-acetyl-alpha-D-glucosamine 1-phosphate + UTP + H(+) = UDP-N-acetyl-alpha-D-glucosamine + diphosphate</text>
        <dbReference type="Rhea" id="RHEA:13509"/>
        <dbReference type="ChEBI" id="CHEBI:15378"/>
        <dbReference type="ChEBI" id="CHEBI:33019"/>
        <dbReference type="ChEBI" id="CHEBI:46398"/>
        <dbReference type="ChEBI" id="CHEBI:57705"/>
        <dbReference type="ChEBI" id="CHEBI:57776"/>
        <dbReference type="EC" id="2.7.7.23"/>
    </reaction>
</comment>
<dbReference type="InterPro" id="IPR002618">
    <property type="entry name" value="UDPGP_fam"/>
</dbReference>
<evidence type="ECO:0000256" key="2">
    <source>
        <dbReference type="ARBA" id="ARBA00010401"/>
    </source>
</evidence>
<dbReference type="Gene3D" id="3.90.550.10">
    <property type="entry name" value="Spore Coat Polysaccharide Biosynthesis Protein SpsA, Chain A"/>
    <property type="match status" value="1"/>
</dbReference>
<dbReference type="GO" id="GO:0006048">
    <property type="term" value="P:UDP-N-acetylglucosamine biosynthetic process"/>
    <property type="evidence" value="ECO:0007669"/>
    <property type="project" value="TreeGrafter"/>
</dbReference>
<evidence type="ECO:0000256" key="6">
    <source>
        <dbReference type="ARBA" id="ARBA00048493"/>
    </source>
</evidence>
<comment type="pathway">
    <text evidence="1">Nucleotide-sugar biosynthesis; UDP-N-acetyl-alpha-D-glucosamine biosynthesis; UDP-N-acetyl-alpha-D-glucosamine from N-acetyl-alpha-D-glucosamine 1-phosphate: step 1/1.</text>
</comment>
<dbReference type="EMBL" id="BRYA01000310">
    <property type="protein sequence ID" value="GMI46717.1"/>
    <property type="molecule type" value="Genomic_DNA"/>
</dbReference>
<dbReference type="Pfam" id="PF01704">
    <property type="entry name" value="UDPGP"/>
    <property type="match status" value="1"/>
</dbReference>
<reference evidence="8" key="1">
    <citation type="journal article" date="2023" name="Commun. Biol.">
        <title>Genome analysis of Parmales, the sister group of diatoms, reveals the evolutionary specialization of diatoms from phago-mixotrophs to photoautotrophs.</title>
        <authorList>
            <person name="Ban H."/>
            <person name="Sato S."/>
            <person name="Yoshikawa S."/>
            <person name="Yamada K."/>
            <person name="Nakamura Y."/>
            <person name="Ichinomiya M."/>
            <person name="Sato N."/>
            <person name="Blanc-Mathieu R."/>
            <person name="Endo H."/>
            <person name="Kuwata A."/>
            <person name="Ogata H."/>
        </authorList>
    </citation>
    <scope>NUCLEOTIDE SEQUENCE [LARGE SCALE GENOMIC DNA]</scope>
</reference>
<protein>
    <recommendedName>
        <fullName evidence="3">UDP-N-acetylglucosamine diphosphorylase</fullName>
        <ecNumber evidence="3">2.7.7.23</ecNumber>
    </recommendedName>
</protein>
<dbReference type="CDD" id="cd04193">
    <property type="entry name" value="UDPGlcNAc_PPase"/>
    <property type="match status" value="1"/>
</dbReference>
<dbReference type="PANTHER" id="PTHR11952">
    <property type="entry name" value="UDP- GLUCOSE PYROPHOSPHORYLASE"/>
    <property type="match status" value="1"/>
</dbReference>
<evidence type="ECO:0000256" key="4">
    <source>
        <dbReference type="ARBA" id="ARBA00022679"/>
    </source>
</evidence>
<accession>A0A9W7GJA6</accession>
<evidence type="ECO:0000256" key="1">
    <source>
        <dbReference type="ARBA" id="ARBA00005208"/>
    </source>
</evidence>
<dbReference type="OrthoDB" id="532420at2759"/>
<dbReference type="Proteomes" id="UP001165065">
    <property type="component" value="Unassembled WGS sequence"/>
</dbReference>
<evidence type="ECO:0000256" key="3">
    <source>
        <dbReference type="ARBA" id="ARBA00012457"/>
    </source>
</evidence>
<organism evidence="7 8">
    <name type="scientific">Triparma columacea</name>
    <dbReference type="NCBI Taxonomy" id="722753"/>
    <lineage>
        <taxon>Eukaryota</taxon>
        <taxon>Sar</taxon>
        <taxon>Stramenopiles</taxon>
        <taxon>Ochrophyta</taxon>
        <taxon>Bolidophyceae</taxon>
        <taxon>Parmales</taxon>
        <taxon>Triparmaceae</taxon>
        <taxon>Triparma</taxon>
    </lineage>
</organism>
<dbReference type="SUPFAM" id="SSF53448">
    <property type="entry name" value="Nucleotide-diphospho-sugar transferases"/>
    <property type="match status" value="1"/>
</dbReference>
<keyword evidence="8" id="KW-1185">Reference proteome</keyword>
<dbReference type="GO" id="GO:0003977">
    <property type="term" value="F:UDP-N-acetylglucosamine diphosphorylase activity"/>
    <property type="evidence" value="ECO:0007669"/>
    <property type="project" value="UniProtKB-EC"/>
</dbReference>
<sequence>MPCAPDPDHPTRVMKTSAEYSPFPVDSLCRSPTQKQKSKFKEIAAEVLSSNKVACLLLGGGQGTRLGYDKCKGSYVLDNKRGWSLFDYIINRGKTQGCSSWWIMTSPMNHDETLAYFEAKDYYGLGADSFNFFSQGVLPCLSASSSSNPTDYKVILSSPSSVAFAPDGNGGIYNSLFSSGMLKKMKKEGVVSVHCFSVDNVLVKPADPTFIGFCMSIGADVGNKVLWKVSPEEKIGVMAKDSNGKSCVVEYSDMCDADKNLRDKSGGLVYGAGNVCNHFYTLEFLERLLGSEGGVDSAVTYHIAKKKIPYFDGNKVVKPETPNGIKLETFIFDVFPLSNKMAVLEVQREEEFAPIKNKDDPSGKVVVADSPTMAKEMICALSKRWILSQAKKKKKKVKAALDKLEYCEVAPTISYEGEGITSEMVEEVLKRQGDGEVSVVFE</sequence>
<evidence type="ECO:0000313" key="7">
    <source>
        <dbReference type="EMBL" id="GMI46717.1"/>
    </source>
</evidence>
<comment type="similarity">
    <text evidence="2">Belongs to the UDPGP type 1 family.</text>
</comment>
<name>A0A9W7GJA6_9STRA</name>
<evidence type="ECO:0000313" key="8">
    <source>
        <dbReference type="Proteomes" id="UP001165065"/>
    </source>
</evidence>
<comment type="caution">
    <text evidence="7">The sequence shown here is derived from an EMBL/GenBank/DDBJ whole genome shotgun (WGS) entry which is preliminary data.</text>
</comment>
<dbReference type="PANTHER" id="PTHR11952:SF2">
    <property type="entry name" value="LD24639P"/>
    <property type="match status" value="1"/>
</dbReference>